<dbReference type="AlphaFoldDB" id="A0A1S7LNW6"/>
<feature type="transmembrane region" description="Helical" evidence="1">
    <location>
        <begin position="21"/>
        <end position="45"/>
    </location>
</feature>
<accession>A0A1S7LNW6</accession>
<reference evidence="2" key="1">
    <citation type="submission" date="2015-04" db="EMBL/GenBank/DDBJ databases">
        <authorList>
            <person name="Syromyatnikov M.Y."/>
            <person name="Popov V.N."/>
        </authorList>
    </citation>
    <scope>NUCLEOTIDE SEQUENCE</scope>
    <source>
        <strain evidence="2">MO-1</strain>
    </source>
</reference>
<keyword evidence="1" id="KW-0812">Transmembrane</keyword>
<evidence type="ECO:0000313" key="2">
    <source>
        <dbReference type="EMBL" id="CRH08133.1"/>
    </source>
</evidence>
<evidence type="ECO:0000256" key="1">
    <source>
        <dbReference type="SAM" id="Phobius"/>
    </source>
</evidence>
<sequence length="49" mass="5635">MNQQKQIPLGWRQAKDVMIKVMGAVYFGGIYGLILIGMMQLWLMFSQSL</sequence>
<proteinExistence type="predicted"/>
<organism evidence="2">
    <name type="scientific">Magnetococcus massalia (strain MO-1)</name>
    <dbReference type="NCBI Taxonomy" id="451514"/>
    <lineage>
        <taxon>Bacteria</taxon>
        <taxon>Pseudomonadati</taxon>
        <taxon>Pseudomonadota</taxon>
        <taxon>Magnetococcia</taxon>
        <taxon>Magnetococcales</taxon>
        <taxon>Magnetococcaceae</taxon>
        <taxon>Magnetococcus</taxon>
    </lineage>
</organism>
<keyword evidence="1" id="KW-1133">Transmembrane helix</keyword>
<keyword evidence="1" id="KW-0472">Membrane</keyword>
<gene>
    <name evidence="2" type="ORF">MAGMO_4005</name>
</gene>
<dbReference type="EMBL" id="LO017727">
    <property type="protein sequence ID" value="CRH08133.1"/>
    <property type="molecule type" value="Genomic_DNA"/>
</dbReference>
<name>A0A1S7LNW6_MAGMO</name>
<protein>
    <submittedName>
        <fullName evidence="2">Uncharacterized protein</fullName>
    </submittedName>
</protein>